<dbReference type="Gene3D" id="2.130.10.10">
    <property type="entry name" value="YVTN repeat-like/Quinoprotein amine dehydrogenase"/>
    <property type="match status" value="3"/>
</dbReference>
<evidence type="ECO:0000313" key="7">
    <source>
        <dbReference type="Proteomes" id="UP000002149"/>
    </source>
</evidence>
<feature type="compositionally biased region" description="Acidic residues" evidence="5">
    <location>
        <begin position="487"/>
        <end position="508"/>
    </location>
</feature>
<evidence type="ECO:0008006" key="8">
    <source>
        <dbReference type="Google" id="ProtNLM"/>
    </source>
</evidence>
<dbReference type="GO" id="GO:0045717">
    <property type="term" value="P:negative regulation of fatty acid biosynthetic process"/>
    <property type="evidence" value="ECO:0000318"/>
    <property type="project" value="GO_Central"/>
</dbReference>
<name>A0A0S2LIR6_CRYD1</name>
<keyword evidence="2" id="KW-0677">Repeat</keyword>
<dbReference type="PROSITE" id="PS50082">
    <property type="entry name" value="WD_REPEATS_2"/>
    <property type="match status" value="1"/>
</dbReference>
<dbReference type="STRING" id="214684.A0A0S2LIR6"/>
<dbReference type="KEGG" id="cne:CNI04305"/>
<reference evidence="6 7" key="1">
    <citation type="journal article" date="2005" name="Science">
        <title>The genome of the basidiomycetous yeast and human pathogen Cryptococcus neoformans.</title>
        <authorList>
            <person name="Loftus B.J."/>
            <person name="Fung E."/>
            <person name="Roncaglia P."/>
            <person name="Rowley D."/>
            <person name="Amedeo P."/>
            <person name="Bruno D."/>
            <person name="Vamathevan J."/>
            <person name="Miranda M."/>
            <person name="Anderson I.J."/>
            <person name="Fraser J.A."/>
            <person name="Allen J.E."/>
            <person name="Bosdet I.E."/>
            <person name="Brent M.R."/>
            <person name="Chiu R."/>
            <person name="Doering T.L."/>
            <person name="Donlin M.J."/>
            <person name="D'Souza C.A."/>
            <person name="Fox D.S."/>
            <person name="Grinberg V."/>
            <person name="Fu J."/>
            <person name="Fukushima M."/>
            <person name="Haas B.J."/>
            <person name="Huang J.C."/>
            <person name="Janbon G."/>
            <person name="Jones S.J."/>
            <person name="Koo H.L."/>
            <person name="Krzywinski M.I."/>
            <person name="Kwon-Chung J.K."/>
            <person name="Lengeler K.B."/>
            <person name="Maiti R."/>
            <person name="Marra M.A."/>
            <person name="Marra R.E."/>
            <person name="Mathewson C.A."/>
            <person name="Mitchell T.G."/>
            <person name="Pertea M."/>
            <person name="Riggs F.R."/>
            <person name="Salzberg S.L."/>
            <person name="Schein J.E."/>
            <person name="Shvartsbeyn A."/>
            <person name="Shin H."/>
            <person name="Shumway M."/>
            <person name="Specht C.A."/>
            <person name="Suh B.B."/>
            <person name="Tenney A."/>
            <person name="Utterback T.R."/>
            <person name="Wickes B.L."/>
            <person name="Wortman J.R."/>
            <person name="Wye N.H."/>
            <person name="Kronstad J.W."/>
            <person name="Lodge J.K."/>
            <person name="Heitman J."/>
            <person name="Davis R.W."/>
            <person name="Fraser C.M."/>
            <person name="Hyman R.W."/>
        </authorList>
    </citation>
    <scope>NUCLEOTIDE SEQUENCE [LARGE SCALE GENOMIC DNA]</scope>
    <source>
        <strain evidence="7">JEC21 / ATCC MYA-565</strain>
    </source>
</reference>
<dbReference type="GO" id="GO:0080008">
    <property type="term" value="C:Cul4-RING E3 ubiquitin ligase complex"/>
    <property type="evidence" value="ECO:0000318"/>
    <property type="project" value="GO_Central"/>
</dbReference>
<dbReference type="FunCoup" id="A0A0S2LIR6">
    <property type="interactions" value="62"/>
</dbReference>
<dbReference type="SUPFAM" id="SSF50978">
    <property type="entry name" value="WD40 repeat-like"/>
    <property type="match status" value="1"/>
</dbReference>
<evidence type="ECO:0000256" key="3">
    <source>
        <dbReference type="PROSITE-ProRule" id="PRU00221"/>
    </source>
</evidence>
<proteinExistence type="predicted"/>
<dbReference type="InterPro" id="IPR045151">
    <property type="entry name" value="DCAF8"/>
</dbReference>
<feature type="region of interest" description="Disordered" evidence="5">
    <location>
        <begin position="1"/>
        <end position="22"/>
    </location>
</feature>
<dbReference type="InParanoid" id="A0A0S2LIR6"/>
<dbReference type="InterPro" id="IPR015943">
    <property type="entry name" value="WD40/YVTN_repeat-like_dom_sf"/>
</dbReference>
<organism evidence="6 7">
    <name type="scientific">Cryptococcus deneoformans (strain JEC21 / ATCC MYA-565)</name>
    <name type="common">Cryptococcus neoformans var. neoformans serotype D</name>
    <dbReference type="NCBI Taxonomy" id="214684"/>
    <lineage>
        <taxon>Eukaryota</taxon>
        <taxon>Fungi</taxon>
        <taxon>Dikarya</taxon>
        <taxon>Basidiomycota</taxon>
        <taxon>Agaricomycotina</taxon>
        <taxon>Tremellomycetes</taxon>
        <taxon>Tremellales</taxon>
        <taxon>Cryptococcaceae</taxon>
        <taxon>Cryptococcus</taxon>
        <taxon>Cryptococcus neoformans species complex</taxon>
    </lineage>
</organism>
<dbReference type="InterPro" id="IPR001680">
    <property type="entry name" value="WD40_rpt"/>
</dbReference>
<feature type="region of interest" description="Disordered" evidence="5">
    <location>
        <begin position="476"/>
        <end position="508"/>
    </location>
</feature>
<dbReference type="SMART" id="SM00320">
    <property type="entry name" value="WD40"/>
    <property type="match status" value="6"/>
</dbReference>
<dbReference type="AlphaFoldDB" id="A0A0S2LIR6"/>
<dbReference type="Pfam" id="PF00400">
    <property type="entry name" value="WD40"/>
    <property type="match status" value="2"/>
</dbReference>
<sequence length="697" mass="77392">MPRHVIRPLPKAFQPHRESHSHNDRNMWETLDRVQVLGDNQQGHHGCVNALSWSDDGQTLLSGSDDRRICIWQPDTTSHFSPSPHPLKLSETISTGHRANIFSAKFLPYANTPRIVSVAGDRDVRVYDVESLGRRMGESGDWELDGVSGEGVTLLKCHKNRVKRIATENSPSLFLTVSEDGTVRQHDLRRPHSCSSECPEALFQAPRGVDLYSLSVSTVTPHIFAVAGTSPYAYICDRRMLPRQTPSWGPYIKSAGDVYCVRKLGLPDEEWETVSPRGRRRLFDGERHVSCVKMSGENADEVAVNFMKHSTALFSIHDSPSSPSARSPSASSVIAPEISSGRSRRSKSHDPTGVLPQSGAGEGVENTDEPVSRERRMSTRNISDSGRGRDGRQISTDGESVSGRIEDLASLLERQIAEEEREEEEDSDEGDFAHLRGLAQGFQHDSGEYNIVGPVRSLEERGDGMDYLMSDDYLDLVRNGDENGPQNEDDDGHEDENEDEDEDEDDEDEAMFDDDEFFDSPIFGFPFGGHSSTAPREAYDNVEIIHPRRMFKGARNVETVKDCNFLGTKSDKIASGSDDGYFFVWDKESGRLEGIWEGDGSVVNVMEQHPTLPLIAVSGIDSTVKMFSPIHNRPAPSISFNRSHLASTIVDRNTRPPRFVSGSIFESAALLQLLESRGVTVANLEDEADGERECTTQ</sequence>
<evidence type="ECO:0000256" key="1">
    <source>
        <dbReference type="ARBA" id="ARBA00022574"/>
    </source>
</evidence>
<dbReference type="PaxDb" id="214684-A0A0S2LIR6"/>
<evidence type="ECO:0000256" key="4">
    <source>
        <dbReference type="SAM" id="Coils"/>
    </source>
</evidence>
<dbReference type="PANTHER" id="PTHR15574:SF40">
    <property type="entry name" value="WD AND TETRATRICOPEPTIDE REPEATS PROTEIN 1"/>
    <property type="match status" value="1"/>
</dbReference>
<feature type="region of interest" description="Disordered" evidence="5">
    <location>
        <begin position="317"/>
        <end position="402"/>
    </location>
</feature>
<evidence type="ECO:0000256" key="2">
    <source>
        <dbReference type="ARBA" id="ARBA00022737"/>
    </source>
</evidence>
<protein>
    <recommendedName>
        <fullName evidence="8">WD40 repeat-like protein</fullName>
    </recommendedName>
</protein>
<feature type="coiled-coil region" evidence="4">
    <location>
        <begin position="402"/>
        <end position="429"/>
    </location>
</feature>
<keyword evidence="7" id="KW-1185">Reference proteome</keyword>
<dbReference type="GeneID" id="36393045"/>
<dbReference type="RefSeq" id="XP_024514415.1">
    <property type="nucleotide sequence ID" value="XM_024658745.1"/>
</dbReference>
<dbReference type="PANTHER" id="PTHR15574">
    <property type="entry name" value="WD REPEAT DOMAIN-CONTAINING FAMILY"/>
    <property type="match status" value="1"/>
</dbReference>
<dbReference type="PROSITE" id="PS50294">
    <property type="entry name" value="WD_REPEATS_REGION"/>
    <property type="match status" value="1"/>
</dbReference>
<keyword evidence="4" id="KW-0175">Coiled coil</keyword>
<gene>
    <name evidence="6" type="ordered locus">CNI04305</name>
</gene>
<dbReference type="GO" id="GO:0005737">
    <property type="term" value="C:cytoplasm"/>
    <property type="evidence" value="ECO:0000318"/>
    <property type="project" value="GO_Central"/>
</dbReference>
<evidence type="ECO:0000256" key="5">
    <source>
        <dbReference type="SAM" id="MobiDB-lite"/>
    </source>
</evidence>
<accession>A0A0S2LIR6</accession>
<dbReference type="Proteomes" id="UP000002149">
    <property type="component" value="Chromosome 9"/>
</dbReference>
<dbReference type="EMBL" id="AE017349">
    <property type="protein sequence ID" value="ALO60782.1"/>
    <property type="molecule type" value="Genomic_DNA"/>
</dbReference>
<feature type="compositionally biased region" description="Low complexity" evidence="5">
    <location>
        <begin position="319"/>
        <end position="332"/>
    </location>
</feature>
<evidence type="ECO:0000313" key="6">
    <source>
        <dbReference type="EMBL" id="ALO60782.1"/>
    </source>
</evidence>
<feature type="repeat" description="WD" evidence="3">
    <location>
        <begin position="41"/>
        <end position="73"/>
    </location>
</feature>
<dbReference type="InterPro" id="IPR036322">
    <property type="entry name" value="WD40_repeat_dom_sf"/>
</dbReference>
<dbReference type="OrthoDB" id="2414538at2759"/>
<keyword evidence="1 3" id="KW-0853">WD repeat</keyword>